<evidence type="ECO:0000313" key="7">
    <source>
        <dbReference type="EMBL" id="KAK6343471.1"/>
    </source>
</evidence>
<comment type="subcellular location">
    <subcellularLocation>
        <location evidence="1">Membrane</location>
        <topology evidence="1">Multi-pass membrane protein</topology>
    </subcellularLocation>
</comment>
<keyword evidence="4 6" id="KW-1133">Transmembrane helix</keyword>
<evidence type="ECO:0000256" key="2">
    <source>
        <dbReference type="ARBA" id="ARBA00007262"/>
    </source>
</evidence>
<feature type="transmembrane region" description="Helical" evidence="6">
    <location>
        <begin position="90"/>
        <end position="111"/>
    </location>
</feature>
<reference evidence="7 8" key="1">
    <citation type="submission" date="2019-10" db="EMBL/GenBank/DDBJ databases">
        <authorList>
            <person name="Palmer J.M."/>
        </authorList>
    </citation>
    <scope>NUCLEOTIDE SEQUENCE [LARGE SCALE GENOMIC DNA]</scope>
    <source>
        <strain evidence="7 8">TWF730</strain>
    </source>
</reference>
<protein>
    <submittedName>
        <fullName evidence="7">Uncharacterized protein</fullName>
    </submittedName>
</protein>
<keyword evidence="3 6" id="KW-0812">Transmembrane</keyword>
<feature type="transmembrane region" description="Helical" evidence="6">
    <location>
        <begin position="28"/>
        <end position="51"/>
    </location>
</feature>
<accession>A0AAV9UJK9</accession>
<dbReference type="Proteomes" id="UP001373714">
    <property type="component" value="Unassembled WGS sequence"/>
</dbReference>
<evidence type="ECO:0000256" key="6">
    <source>
        <dbReference type="SAM" id="Phobius"/>
    </source>
</evidence>
<evidence type="ECO:0000256" key="3">
    <source>
        <dbReference type="ARBA" id="ARBA00022692"/>
    </source>
</evidence>
<comment type="similarity">
    <text evidence="2">Belongs to the IFI6/IFI27 family.</text>
</comment>
<comment type="caution">
    <text evidence="7">The sequence shown here is derived from an EMBL/GenBank/DDBJ whole genome shotgun (WGS) entry which is preliminary data.</text>
</comment>
<gene>
    <name evidence="7" type="ORF">TWF730_011060</name>
</gene>
<organism evidence="7 8">
    <name type="scientific">Orbilia blumenaviensis</name>
    <dbReference type="NCBI Taxonomy" id="1796055"/>
    <lineage>
        <taxon>Eukaryota</taxon>
        <taxon>Fungi</taxon>
        <taxon>Dikarya</taxon>
        <taxon>Ascomycota</taxon>
        <taxon>Pezizomycotina</taxon>
        <taxon>Orbiliomycetes</taxon>
        <taxon>Orbiliales</taxon>
        <taxon>Orbiliaceae</taxon>
        <taxon>Orbilia</taxon>
    </lineage>
</organism>
<sequence>MAELQAQKREFLQTFFQSLGDTVGKNPMLLAAGIPAVATGSVPVVLGALGFGAAGPAAGSLAAAWQSSIGNVASGSLFALAQSIGMSNPLIGVTVGLGLAALSFIIIVYIVDHDIKNDGEIRKFLENESYKVYKMIEGFGSHAAGEVHNFVNSPAVQGTVKGAIEFGGQAGMHVANFGGHAAKGAAGFFGHWMGW</sequence>
<proteinExistence type="inferred from homology"/>
<evidence type="ECO:0000256" key="1">
    <source>
        <dbReference type="ARBA" id="ARBA00004141"/>
    </source>
</evidence>
<dbReference type="Pfam" id="PF06140">
    <property type="entry name" value="Ifi-6-16"/>
    <property type="match status" value="1"/>
</dbReference>
<keyword evidence="8" id="KW-1185">Reference proteome</keyword>
<dbReference type="InterPro" id="IPR038213">
    <property type="entry name" value="IFI6/IFI27-like_sf"/>
</dbReference>
<dbReference type="EMBL" id="JAVHNS010000009">
    <property type="protein sequence ID" value="KAK6343471.1"/>
    <property type="molecule type" value="Genomic_DNA"/>
</dbReference>
<evidence type="ECO:0000256" key="4">
    <source>
        <dbReference type="ARBA" id="ARBA00022989"/>
    </source>
</evidence>
<evidence type="ECO:0000256" key="5">
    <source>
        <dbReference type="ARBA" id="ARBA00023136"/>
    </source>
</evidence>
<evidence type="ECO:0000313" key="8">
    <source>
        <dbReference type="Proteomes" id="UP001373714"/>
    </source>
</evidence>
<dbReference type="Gene3D" id="6.10.110.10">
    <property type="match status" value="1"/>
</dbReference>
<keyword evidence="5 6" id="KW-0472">Membrane</keyword>
<dbReference type="PANTHER" id="PTHR16932:SF18">
    <property type="entry name" value="INTERFERON, ALPHA-INDUCIBLE PROTEIN 27-LIKE 2"/>
    <property type="match status" value="1"/>
</dbReference>
<dbReference type="GO" id="GO:0016020">
    <property type="term" value="C:membrane"/>
    <property type="evidence" value="ECO:0007669"/>
    <property type="project" value="UniProtKB-SubCell"/>
</dbReference>
<name>A0AAV9UJK9_9PEZI</name>
<dbReference type="AlphaFoldDB" id="A0AAV9UJK9"/>
<dbReference type="PANTHER" id="PTHR16932">
    <property type="entry name" value="INTERFERON ALPHA-INDUCIBLE PROTEIN 27"/>
    <property type="match status" value="1"/>
</dbReference>
<dbReference type="InterPro" id="IPR009311">
    <property type="entry name" value="IFI6/IFI27-like"/>
</dbReference>